<organism evidence="3 4">
    <name type="scientific">Sphingomonas glacialis</name>
    <dbReference type="NCBI Taxonomy" id="658225"/>
    <lineage>
        <taxon>Bacteria</taxon>
        <taxon>Pseudomonadati</taxon>
        <taxon>Pseudomonadota</taxon>
        <taxon>Alphaproteobacteria</taxon>
        <taxon>Sphingomonadales</taxon>
        <taxon>Sphingomonadaceae</taxon>
        <taxon>Sphingomonas</taxon>
    </lineage>
</organism>
<feature type="coiled-coil region" evidence="1">
    <location>
        <begin position="579"/>
        <end position="645"/>
    </location>
</feature>
<reference evidence="4" key="1">
    <citation type="journal article" date="2019" name="Int. J. Syst. Evol. Microbiol.">
        <title>The Global Catalogue of Microorganisms (GCM) 10K type strain sequencing project: providing services to taxonomists for standard genome sequencing and annotation.</title>
        <authorList>
            <consortium name="The Broad Institute Genomics Platform"/>
            <consortium name="The Broad Institute Genome Sequencing Center for Infectious Disease"/>
            <person name="Wu L."/>
            <person name="Ma J."/>
        </authorList>
    </citation>
    <scope>NUCLEOTIDE SEQUENCE [LARGE SCALE GENOMIC DNA]</scope>
    <source>
        <strain evidence="4">CGMCC 1.8957</strain>
    </source>
</reference>
<feature type="compositionally biased region" description="Basic and acidic residues" evidence="2">
    <location>
        <begin position="495"/>
        <end position="511"/>
    </location>
</feature>
<evidence type="ECO:0000256" key="2">
    <source>
        <dbReference type="SAM" id="MobiDB-lite"/>
    </source>
</evidence>
<comment type="caution">
    <text evidence="3">The sequence shown here is derived from an EMBL/GenBank/DDBJ whole genome shotgun (WGS) entry which is preliminary data.</text>
</comment>
<dbReference type="RefSeq" id="WP_189675034.1">
    <property type="nucleotide sequence ID" value="NZ_BNAQ01000001.1"/>
</dbReference>
<accession>A0ABQ3L9J5</accession>
<keyword evidence="4" id="KW-1185">Reference proteome</keyword>
<dbReference type="Proteomes" id="UP000652430">
    <property type="component" value="Unassembled WGS sequence"/>
</dbReference>
<name>A0ABQ3L9J5_9SPHN</name>
<evidence type="ECO:0000313" key="4">
    <source>
        <dbReference type="Proteomes" id="UP000652430"/>
    </source>
</evidence>
<evidence type="ECO:0000313" key="3">
    <source>
        <dbReference type="EMBL" id="GHH09377.1"/>
    </source>
</evidence>
<evidence type="ECO:0000256" key="1">
    <source>
        <dbReference type="SAM" id="Coils"/>
    </source>
</evidence>
<dbReference type="EMBL" id="BNAQ01000001">
    <property type="protein sequence ID" value="GHH09377.1"/>
    <property type="molecule type" value="Genomic_DNA"/>
</dbReference>
<gene>
    <name evidence="3" type="ORF">GCM10008023_05990</name>
</gene>
<evidence type="ECO:0008006" key="5">
    <source>
        <dbReference type="Google" id="ProtNLM"/>
    </source>
</evidence>
<sequence>MSETEASVKIVGDASGVAPAVNQTKDEIAGLGPALAQLTAGFAELAAEIRASMATTAASTAELTQEMHQLKAETEKESLSLREMALSAKEAAESISEMKEAAFGFAEAFLAAFAVEQIADWAKEFAEAAEHVEHLGQQFGMTAQQVQGLGVVAQLSGVQLDTITKGLGILDKNLFSGAKESVFKQMGIEAGDAKDQVDLLAKVADKFKGMDDGPKKAALAMDLFGRAGAQMIPILNQGGEAMREAKEKAEEYGAAYTELSDGAQEKGVALAESINESGVAWKGVTNVLGDAFGPALKDITDGINSLIKAFVDSYTEGGTVAVVFEVIVGVVETVGAAINGLVEIFSAMWEAVIQIVGDLVGDIMDAFGIKIPGSFKTGEVAINLIKDAFVILKDLIVNVIVVAKAAIMGLIDTLVLLGKIAYDAFNLNWSGIQKDWDSGLATLKNHALKNAQEIESTYQDLARTIAAAMNGEGPTEKKTGIKSEHGGAGGDFDPDLAKQKKEKKPKKEKDDLVQQLEAELTAKKLAWSMAQDAQGTAQAYSLQSEADYWQAILQRTDLSAKDRAAVETKYLAAHSQLTKERIAIVIDGYKQEIAEAEKNAAAKLAIAERELAYIGKTFGTQSKEYAQAQAEIVRIKTQAAEQVRQIDDIRAKAVEKANLDQITAEETLAKHRVATGAETSVQLLTEQKSFEDRRYAIELAAAQRALSIADPNRDPVKYAQLNAQIEQLERSHIQKMAELDQQQVVAQRARFATMSKSFGDAIGQMATFQKGFVTSVNGLWTSLLGGVERSISRMVSLWIESLLVRDAAESSQHLKSVARDAKSAASGAYRAVVGIPIVGPILAPIAAATAFAGVMAFSAEGGYDVPSGGYGIDGRGGSVGVLHPEEMVLPAALANGVRAMIGASSASGSAPAAANDSGDQHFHYHDHTEKGVSASDIIGNRAAVAKAMKMAHRELRVG</sequence>
<feature type="compositionally biased region" description="Basic and acidic residues" evidence="2">
    <location>
        <begin position="474"/>
        <end position="485"/>
    </location>
</feature>
<proteinExistence type="predicted"/>
<dbReference type="Gene3D" id="1.10.287.950">
    <property type="entry name" value="Methyl-accepting chemotaxis protein"/>
    <property type="match status" value="1"/>
</dbReference>
<keyword evidence="1" id="KW-0175">Coiled coil</keyword>
<protein>
    <recommendedName>
        <fullName evidence="5">Phage tail tape measure protein</fullName>
    </recommendedName>
</protein>
<feature type="region of interest" description="Disordered" evidence="2">
    <location>
        <begin position="472"/>
        <end position="511"/>
    </location>
</feature>